<feature type="transmembrane region" description="Helical" evidence="10">
    <location>
        <begin position="123"/>
        <end position="143"/>
    </location>
</feature>
<proteinExistence type="predicted"/>
<evidence type="ECO:0000256" key="7">
    <source>
        <dbReference type="ARBA" id="ARBA00022989"/>
    </source>
</evidence>
<feature type="transmembrane region" description="Helical" evidence="10">
    <location>
        <begin position="250"/>
        <end position="271"/>
    </location>
</feature>
<evidence type="ECO:0000256" key="10">
    <source>
        <dbReference type="SAM" id="Phobius"/>
    </source>
</evidence>
<evidence type="ECO:0000256" key="6">
    <source>
        <dbReference type="ARBA" id="ARBA00022982"/>
    </source>
</evidence>
<reference evidence="12 13" key="1">
    <citation type="submission" date="2017-09" db="EMBL/GenBank/DDBJ databases">
        <title>Sequencing the genomes of two abundant thermophiles in Great Basin hot springs: Thermocrinis jamiesonii and novel Chloroflexi Thermoflexus hugenholtzii.</title>
        <authorList>
            <person name="Hedlund B."/>
        </authorList>
    </citation>
    <scope>NUCLEOTIDE SEQUENCE [LARGE SCALE GENOMIC DNA]</scope>
    <source>
        <strain evidence="12 13">G233</strain>
    </source>
</reference>
<comment type="caution">
    <text evidence="12">The sequence shown here is derived from an EMBL/GenBank/DDBJ whole genome shotgun (WGS) entry which is preliminary data.</text>
</comment>
<dbReference type="InterPro" id="IPR005798">
    <property type="entry name" value="Cyt_b/b6_C"/>
</dbReference>
<keyword evidence="7 10" id="KW-1133">Transmembrane helix</keyword>
<dbReference type="GO" id="GO:0046872">
    <property type="term" value="F:metal ion binding"/>
    <property type="evidence" value="ECO:0007669"/>
    <property type="project" value="UniProtKB-KW"/>
</dbReference>
<feature type="transmembrane region" description="Helical" evidence="10">
    <location>
        <begin position="22"/>
        <end position="46"/>
    </location>
</feature>
<dbReference type="Gene3D" id="1.20.810.10">
    <property type="entry name" value="Cytochrome Bc1 Complex, Chain C"/>
    <property type="match status" value="1"/>
</dbReference>
<evidence type="ECO:0000256" key="1">
    <source>
        <dbReference type="ARBA" id="ARBA00004141"/>
    </source>
</evidence>
<keyword evidence="4 10" id="KW-0812">Transmembrane</keyword>
<evidence type="ECO:0000256" key="9">
    <source>
        <dbReference type="ARBA" id="ARBA00023136"/>
    </source>
</evidence>
<dbReference type="InterPro" id="IPR036150">
    <property type="entry name" value="Cyt_b/b6_C_sf"/>
</dbReference>
<keyword evidence="5" id="KW-0479">Metal-binding</keyword>
<keyword evidence="3" id="KW-0349">Heme</keyword>
<keyword evidence="2" id="KW-0813">Transport</keyword>
<feature type="transmembrane region" description="Helical" evidence="10">
    <location>
        <begin position="79"/>
        <end position="103"/>
    </location>
</feature>
<evidence type="ECO:0000313" key="13">
    <source>
        <dbReference type="Proteomes" id="UP000223071"/>
    </source>
</evidence>
<keyword evidence="8" id="KW-0408">Iron</keyword>
<dbReference type="GO" id="GO:0016491">
    <property type="term" value="F:oxidoreductase activity"/>
    <property type="evidence" value="ECO:0007669"/>
    <property type="project" value="InterPro"/>
</dbReference>
<dbReference type="GO" id="GO:0009055">
    <property type="term" value="F:electron transfer activity"/>
    <property type="evidence" value="ECO:0007669"/>
    <property type="project" value="InterPro"/>
</dbReference>
<name>A0A2A9HE95_TEPT2</name>
<evidence type="ECO:0000256" key="2">
    <source>
        <dbReference type="ARBA" id="ARBA00022448"/>
    </source>
</evidence>
<evidence type="ECO:0000259" key="11">
    <source>
        <dbReference type="Pfam" id="PF00032"/>
    </source>
</evidence>
<dbReference type="AlphaFoldDB" id="A0A2A9HE95"/>
<dbReference type="Proteomes" id="UP000223071">
    <property type="component" value="Unassembled WGS sequence"/>
</dbReference>
<accession>A0A2A9HE95</accession>
<dbReference type="InterPro" id="IPR027387">
    <property type="entry name" value="Cytb/b6-like_sf"/>
</dbReference>
<keyword evidence="6" id="KW-0249">Electron transport</keyword>
<feature type="domain" description="Cytochrome b/b6 C-terminal region profile" evidence="11">
    <location>
        <begin position="57"/>
        <end position="118"/>
    </location>
</feature>
<protein>
    <submittedName>
        <fullName evidence="12">Cytochrome b/b6/petD-like protein</fullName>
    </submittedName>
</protein>
<gene>
    <name evidence="12" type="ORF">A9A59_0669</name>
</gene>
<keyword evidence="9 10" id="KW-0472">Membrane</keyword>
<evidence type="ECO:0000313" key="12">
    <source>
        <dbReference type="EMBL" id="PFG73471.1"/>
    </source>
</evidence>
<feature type="transmembrane region" description="Helical" evidence="10">
    <location>
        <begin position="220"/>
        <end position="238"/>
    </location>
</feature>
<sequence length="296" mass="33085">MATAVVARPVARPQPRARDEEVLVWPDLIFIEFISALVFTVGLLILSTFMNAPLLDQANPDVTPNPSKAPWYLLNLQELLLHMNAAMAGIIVPTVWLILLAAFPYFDRDNEGQGAWFATENAWRITIVSGIVAFVGTWLLILWDTGKIAYFLNAWFGLSGGDTFRFLENVRSMQSQLPWPEWSRSITYLPFELRILDGTGRGGPTTFQHLDFPGWLVEQAIPITALVGLPSLLIYTLWRMGWVVSRRDALLALFTGFVVVFGVLTLVGTAFRGQGQELVMPWQLKVSEGIPGEEAH</sequence>
<dbReference type="RefSeq" id="WP_098502926.1">
    <property type="nucleotide sequence ID" value="NZ_PDJQ01000001.1"/>
</dbReference>
<organism evidence="12 13">
    <name type="scientific">Tepidiforma thermophila (strain KCTC 52669 / CGMCC 1.13589 / G233)</name>
    <dbReference type="NCBI Taxonomy" id="2761530"/>
    <lineage>
        <taxon>Bacteria</taxon>
        <taxon>Bacillati</taxon>
        <taxon>Chloroflexota</taxon>
        <taxon>Tepidiformia</taxon>
        <taxon>Tepidiformales</taxon>
        <taxon>Tepidiformaceae</taxon>
        <taxon>Tepidiforma</taxon>
    </lineage>
</organism>
<dbReference type="GO" id="GO:0016020">
    <property type="term" value="C:membrane"/>
    <property type="evidence" value="ECO:0007669"/>
    <property type="project" value="UniProtKB-SubCell"/>
</dbReference>
<dbReference type="Pfam" id="PF00032">
    <property type="entry name" value="Cytochrom_B_C"/>
    <property type="match status" value="1"/>
</dbReference>
<comment type="subcellular location">
    <subcellularLocation>
        <location evidence="1">Membrane</location>
        <topology evidence="1">Multi-pass membrane protein</topology>
    </subcellularLocation>
</comment>
<evidence type="ECO:0000256" key="4">
    <source>
        <dbReference type="ARBA" id="ARBA00022692"/>
    </source>
</evidence>
<evidence type="ECO:0000256" key="5">
    <source>
        <dbReference type="ARBA" id="ARBA00022723"/>
    </source>
</evidence>
<evidence type="ECO:0000256" key="8">
    <source>
        <dbReference type="ARBA" id="ARBA00023004"/>
    </source>
</evidence>
<dbReference type="SUPFAM" id="SSF81648">
    <property type="entry name" value="a domain/subunit of cytochrome bc1 complex (Ubiquinol-cytochrome c reductase)"/>
    <property type="match status" value="1"/>
</dbReference>
<dbReference type="EMBL" id="PDJQ01000001">
    <property type="protein sequence ID" value="PFG73471.1"/>
    <property type="molecule type" value="Genomic_DNA"/>
</dbReference>
<evidence type="ECO:0000256" key="3">
    <source>
        <dbReference type="ARBA" id="ARBA00022617"/>
    </source>
</evidence>
<keyword evidence="13" id="KW-1185">Reference proteome</keyword>